<reference evidence="3 4" key="1">
    <citation type="submission" date="2014-04" db="EMBL/GenBank/DDBJ databases">
        <authorList>
            <consortium name="DOE Joint Genome Institute"/>
            <person name="Kuo A."/>
            <person name="Martino E."/>
            <person name="Perotto S."/>
            <person name="Kohler A."/>
            <person name="Nagy L.G."/>
            <person name="Floudas D."/>
            <person name="Copeland A."/>
            <person name="Barry K.W."/>
            <person name="Cichocki N."/>
            <person name="Veneault-Fourrey C."/>
            <person name="LaButti K."/>
            <person name="Lindquist E.A."/>
            <person name="Lipzen A."/>
            <person name="Lundell T."/>
            <person name="Morin E."/>
            <person name="Murat C."/>
            <person name="Sun H."/>
            <person name="Tunlid A."/>
            <person name="Henrissat B."/>
            <person name="Grigoriev I.V."/>
            <person name="Hibbett D.S."/>
            <person name="Martin F."/>
            <person name="Nordberg H.P."/>
            <person name="Cantor M.N."/>
            <person name="Hua S.X."/>
        </authorList>
    </citation>
    <scope>NUCLEOTIDE SEQUENCE [LARGE SCALE GENOMIC DNA]</scope>
    <source>
        <strain evidence="3 4">Zn</strain>
    </source>
</reference>
<reference evidence="4" key="2">
    <citation type="submission" date="2015-01" db="EMBL/GenBank/DDBJ databases">
        <title>Evolutionary Origins and Diversification of the Mycorrhizal Mutualists.</title>
        <authorList>
            <consortium name="DOE Joint Genome Institute"/>
            <consortium name="Mycorrhizal Genomics Consortium"/>
            <person name="Kohler A."/>
            <person name="Kuo A."/>
            <person name="Nagy L.G."/>
            <person name="Floudas D."/>
            <person name="Copeland A."/>
            <person name="Barry K.W."/>
            <person name="Cichocki N."/>
            <person name="Veneault-Fourrey C."/>
            <person name="LaButti K."/>
            <person name="Lindquist E.A."/>
            <person name="Lipzen A."/>
            <person name="Lundell T."/>
            <person name="Morin E."/>
            <person name="Murat C."/>
            <person name="Riley R."/>
            <person name="Ohm R."/>
            <person name="Sun H."/>
            <person name="Tunlid A."/>
            <person name="Henrissat B."/>
            <person name="Grigoriev I.V."/>
            <person name="Hibbett D.S."/>
            <person name="Martin F."/>
        </authorList>
    </citation>
    <scope>NUCLEOTIDE SEQUENCE [LARGE SCALE GENOMIC DNA]</scope>
    <source>
        <strain evidence="4">Zn</strain>
    </source>
</reference>
<dbReference type="STRING" id="913774.A0A0C3H9K7"/>
<dbReference type="OrthoDB" id="5352492at2759"/>
<evidence type="ECO:0000256" key="1">
    <source>
        <dbReference type="SAM" id="MobiDB-lite"/>
    </source>
</evidence>
<protein>
    <recommendedName>
        <fullName evidence="2">DUF6603 domain-containing protein</fullName>
    </recommendedName>
</protein>
<evidence type="ECO:0000313" key="4">
    <source>
        <dbReference type="Proteomes" id="UP000054321"/>
    </source>
</evidence>
<dbReference type="InParanoid" id="A0A0C3H9K7"/>
<evidence type="ECO:0000313" key="3">
    <source>
        <dbReference type="EMBL" id="KIM99944.1"/>
    </source>
</evidence>
<proteinExistence type="predicted"/>
<dbReference type="Proteomes" id="UP000054321">
    <property type="component" value="Unassembled WGS sequence"/>
</dbReference>
<organism evidence="3 4">
    <name type="scientific">Oidiodendron maius (strain Zn)</name>
    <dbReference type="NCBI Taxonomy" id="913774"/>
    <lineage>
        <taxon>Eukaryota</taxon>
        <taxon>Fungi</taxon>
        <taxon>Dikarya</taxon>
        <taxon>Ascomycota</taxon>
        <taxon>Pezizomycotina</taxon>
        <taxon>Leotiomycetes</taxon>
        <taxon>Leotiomycetes incertae sedis</taxon>
        <taxon>Myxotrichaceae</taxon>
        <taxon>Oidiodendron</taxon>
    </lineage>
</organism>
<dbReference type="InterPro" id="IPR046538">
    <property type="entry name" value="DUF6603"/>
</dbReference>
<feature type="region of interest" description="Disordered" evidence="1">
    <location>
        <begin position="847"/>
        <end position="886"/>
    </location>
</feature>
<feature type="compositionally biased region" description="Low complexity" evidence="1">
    <location>
        <begin position="854"/>
        <end position="878"/>
    </location>
</feature>
<sequence>MATPGTFLIPVPGKPAVVDTTGEWHQILTKEGIDVTADASDNKDVTVTASIVKNNWTLPFSSTKNAIAFGSQYDVDALENNAWLGDALYSGVMALSLNTPPDVAHTLKDVFGAFGIIDDAATPDVADFLLKLGLDALQVTVHNPPAPSQTEQLNALWCITASDTYEAVLRLAFDLDVNSVKVAVQNAISWIKTNLGLSIDSSSLPDLPPILITLTRTNFYTLDNLEFSQTYAMSFQFSIANFNCSVDFSLLGMTFLLTPPPGSTITNIYETIKNLLLTDGTSQGLDETQMPAGGSSDGTGADNLFAEFFSHIALWYVQVSKDVNDDGTSRLSWGVTLLAGWTVKSQAILVGLSYNSNTSKFVGKLVLSAEVPGALSQRMPNYDRRLTVPSETLKSMGIDAATIPPNINLWDLFTDHGTPPKNLPFLLTAAQVSYQTIDTSTSNFTFYMVLSGAGTEDTSNEAPSGFVWGKISVLASLMKQKSTVPNGTTRTFTKIQIQSNFILMSKGNPFINPAFLQVSLEYDNSGSGSQWILEGSVDNLSVALLADYFDASSSEGAMAVLGNITLSSLDMVYTYSSGSASSFLITAILQLGGLELDLSYQYVSSLNVGKTAAQVKWGDTLPNGAKSITSNWTFEAYLRENSPGATIASIAESIVPGSAANIPTFVGGISVAPLSGPSDSPVKLIYTGGNAIGSLLLVWVSIGAFNLTFVQYRTPSANGSTPITKRILRISVDQIPLLDDVPLVKELPQPFDHLVYLWVQDADPTVTGTANAGFTRALLAGPSDPNAPTININDVLSKEGIPVIQFKDAKNTPQPSDLLLQEGHHFVVVANGSVVLDHVFHASASDTTPTNQLASSGAPGSSSSGNVSAPATAEPEAPVTKGDTNKKAGPLSVSGLALQYKNGSLFVGVDAKLVLGPLTFAVLGFTIELEISKIKLDDLSAIITDDLVHFSIHGLEVGVAKDPLTLEGVFVYDTGIDPTTGDAYESYRGGIAVGFKAWDILAVGEYKVMNVVTTNTQFKSVFVYGKLDGPLVELEFATISGVRLGFGFNSTVYLPSADLLYTFPFINDSSAAGAGNDPMQVLNNMIVPQNNNPAYVSSKEGGCWFCAGMTITCFDCVTLTAVLMFEVDTTPQSGGAKIALLADGVFQMEPLAPPDLSLFYIEVLIKVELDITDGYIAADAVLAPASHVYVPQAHLTGGASFYSWFAPNSHAGDWVISIGGYNKGFNVPSHYPNPSRLALSFTVGDEIQIVGQGYAAVTPKCAMAGGSLHMSLGIGPVSAYCDIILDVFINFKPFYFIAEISLSVGVECDIDILFIHIHVSVSIGADLTLWGPDSFGGLAHVDFWFFGFDIRFGDGSKSIPGIPLADFYEMVRTPGPASTPPSTDTTIATNPYITQHKYSIEAGIFPSPPKSTSAVFPNTGAATEWLVQPANLQIRIDFDFALSSAVIIVNETDHSQDYSIQLPAPTSSISPTSLDPINSFPMHSSDPITSALELRIYSLDGASPTLIPGFTADLVLKNGAKALWSKYDPVNDPLVSHSPPSLTSGSDPTLLLCQAVRIFAPIAVRARSPIVDFDATAAMREAFEYHLAAPEPEQTKYLAGPPVQSATPWQQLGDEWSGKTNGQLNGAAKSVIRGDDVAGGGGMLGLCADVLGWGNRPAADKVANVVTVPADGRMEWNLKSDPPNLLIQELADYYPALPMWTTASA</sequence>
<gene>
    <name evidence="3" type="ORF">OIDMADRAFT_30314</name>
</gene>
<evidence type="ECO:0000259" key="2">
    <source>
        <dbReference type="Pfam" id="PF20248"/>
    </source>
</evidence>
<feature type="domain" description="DUF6603" evidence="2">
    <location>
        <begin position="885"/>
        <end position="1375"/>
    </location>
</feature>
<dbReference type="EMBL" id="KN832878">
    <property type="protein sequence ID" value="KIM99944.1"/>
    <property type="molecule type" value="Genomic_DNA"/>
</dbReference>
<name>A0A0C3H9K7_OIDMZ</name>
<dbReference type="Pfam" id="PF20248">
    <property type="entry name" value="DUF6603"/>
    <property type="match status" value="1"/>
</dbReference>
<keyword evidence="4" id="KW-1185">Reference proteome</keyword>
<accession>A0A0C3H9K7</accession>
<dbReference type="HOGENOM" id="CLU_001050_1_1_1"/>